<organism evidence="5 6">
    <name type="scientific">Blautia parvula</name>
    <dbReference type="NCBI Taxonomy" id="2877527"/>
    <lineage>
        <taxon>Bacteria</taxon>
        <taxon>Bacillati</taxon>
        <taxon>Bacillota</taxon>
        <taxon>Clostridia</taxon>
        <taxon>Lachnospirales</taxon>
        <taxon>Lachnospiraceae</taxon>
        <taxon>Blautia</taxon>
    </lineage>
</organism>
<dbReference type="PROSITE" id="PS01124">
    <property type="entry name" value="HTH_ARAC_FAMILY_2"/>
    <property type="match status" value="1"/>
</dbReference>
<dbReference type="Pfam" id="PF12833">
    <property type="entry name" value="HTH_18"/>
    <property type="match status" value="1"/>
</dbReference>
<dbReference type="InterPro" id="IPR037923">
    <property type="entry name" value="HTH-like"/>
</dbReference>
<evidence type="ECO:0000256" key="1">
    <source>
        <dbReference type="ARBA" id="ARBA00023015"/>
    </source>
</evidence>
<evidence type="ECO:0000259" key="4">
    <source>
        <dbReference type="PROSITE" id="PS01124"/>
    </source>
</evidence>
<gene>
    <name evidence="5" type="ORF">K340107D12_37100</name>
</gene>
<keyword evidence="6" id="KW-1185">Reference proteome</keyword>
<comment type="caution">
    <text evidence="5">The sequence shown here is derived from an EMBL/GenBank/DDBJ whole genome shotgun (WGS) entry which is preliminary data.</text>
</comment>
<evidence type="ECO:0000256" key="2">
    <source>
        <dbReference type="ARBA" id="ARBA00023125"/>
    </source>
</evidence>
<dbReference type="InterPro" id="IPR014710">
    <property type="entry name" value="RmlC-like_jellyroll"/>
</dbReference>
<dbReference type="InterPro" id="IPR018060">
    <property type="entry name" value="HTH_AraC"/>
</dbReference>
<accession>A0ABQ0BWH4</accession>
<dbReference type="Pfam" id="PF02311">
    <property type="entry name" value="AraC_binding"/>
    <property type="match status" value="1"/>
</dbReference>
<dbReference type="SUPFAM" id="SSF46689">
    <property type="entry name" value="Homeodomain-like"/>
    <property type="match status" value="2"/>
</dbReference>
<reference evidence="5 6" key="1">
    <citation type="submission" date="2024-04" db="EMBL/GenBank/DDBJ databases">
        <title>Defined microbial consortia suppress multidrug-resistant proinflammatory Enterobacteriaceae via ecological control.</title>
        <authorList>
            <person name="Furuichi M."/>
            <person name="Kawaguchi T."/>
            <person name="Pust M."/>
            <person name="Yasuma K."/>
            <person name="Plichta D."/>
            <person name="Hasegawa N."/>
            <person name="Ohya T."/>
            <person name="Bhattarai S."/>
            <person name="Sasajima S."/>
            <person name="Aoto Y."/>
            <person name="Tuganbaev T."/>
            <person name="Yaginuma M."/>
            <person name="Ueda M."/>
            <person name="Okahashi N."/>
            <person name="Amafuji K."/>
            <person name="Kiridooshi Y."/>
            <person name="Sugita K."/>
            <person name="Strazar M."/>
            <person name="Skelly A."/>
            <person name="Suda W."/>
            <person name="Hattori M."/>
            <person name="Nakamoto N."/>
            <person name="Caballero S."/>
            <person name="Norman J."/>
            <person name="Olle B."/>
            <person name="Tanoue T."/>
            <person name="Arita M."/>
            <person name="Bucci V."/>
            <person name="Atarashi K."/>
            <person name="Xavier R."/>
            <person name="Honda K."/>
        </authorList>
    </citation>
    <scope>NUCLEOTIDE SEQUENCE [LARGE SCALE GENOMIC DNA]</scope>
    <source>
        <strain evidence="6">k34-0107-D12</strain>
    </source>
</reference>
<name>A0ABQ0BWH4_9FIRM</name>
<proteinExistence type="predicted"/>
<dbReference type="Gene3D" id="1.10.10.60">
    <property type="entry name" value="Homeodomain-like"/>
    <property type="match status" value="2"/>
</dbReference>
<evidence type="ECO:0000313" key="6">
    <source>
        <dbReference type="Proteomes" id="UP001600941"/>
    </source>
</evidence>
<dbReference type="SMART" id="SM00342">
    <property type="entry name" value="HTH_ARAC"/>
    <property type="match status" value="1"/>
</dbReference>
<dbReference type="SUPFAM" id="SSF51215">
    <property type="entry name" value="Regulatory protein AraC"/>
    <property type="match status" value="1"/>
</dbReference>
<dbReference type="PANTHER" id="PTHR43280">
    <property type="entry name" value="ARAC-FAMILY TRANSCRIPTIONAL REGULATOR"/>
    <property type="match status" value="1"/>
</dbReference>
<dbReference type="InterPro" id="IPR003313">
    <property type="entry name" value="AraC-bd"/>
</dbReference>
<feature type="domain" description="HTH araC/xylS-type" evidence="4">
    <location>
        <begin position="176"/>
        <end position="274"/>
    </location>
</feature>
<dbReference type="Gene3D" id="2.60.120.10">
    <property type="entry name" value="Jelly Rolls"/>
    <property type="match status" value="1"/>
</dbReference>
<keyword evidence="2" id="KW-0238">DNA-binding</keyword>
<dbReference type="RefSeq" id="WP_148391623.1">
    <property type="nucleotide sequence ID" value="NZ_BAABZQ010000001.1"/>
</dbReference>
<evidence type="ECO:0000256" key="3">
    <source>
        <dbReference type="ARBA" id="ARBA00023163"/>
    </source>
</evidence>
<keyword evidence="3" id="KW-0804">Transcription</keyword>
<dbReference type="PANTHER" id="PTHR43280:SF2">
    <property type="entry name" value="HTH-TYPE TRANSCRIPTIONAL REGULATOR EXSA"/>
    <property type="match status" value="1"/>
</dbReference>
<keyword evidence="1" id="KW-0805">Transcription regulation</keyword>
<dbReference type="Proteomes" id="UP001600941">
    <property type="component" value="Unassembled WGS sequence"/>
</dbReference>
<sequence length="285" mass="33102">MSYYYEKISENNGLPAKFMLSQCTDLTIPAHWHDYLEVLYMMEGELTAVVQAGSYLLTPGNLMIINSKELHMTRANGSVCYILLQISAEHLHNFLPSGTELHFQTMIAPADNGEVFSGLRQSLEHMLDAYTRQGNGYQFFFAAKLYEFLYHLYRNFCTLSPSAPETGANRDLERVTQVMDWVRNHFQKPLTLDDAAASLAVSREYFCRLFKRYTGQTFLEYLNSVRTMHLYEDLKNTDDSITVLMEKNGIRNYKVFMRTFKKLYGDTPQKIRSEIREYFSPELPS</sequence>
<dbReference type="InterPro" id="IPR009057">
    <property type="entry name" value="Homeodomain-like_sf"/>
</dbReference>
<dbReference type="EMBL" id="BAABZQ010000001">
    <property type="protein sequence ID" value="GAA6500894.1"/>
    <property type="molecule type" value="Genomic_DNA"/>
</dbReference>
<evidence type="ECO:0000313" key="5">
    <source>
        <dbReference type="EMBL" id="GAA6500894.1"/>
    </source>
</evidence>
<protein>
    <submittedName>
        <fullName evidence="5">Helix-turn-helix domain-containing protein</fullName>
    </submittedName>
</protein>